<evidence type="ECO:0000313" key="2">
    <source>
        <dbReference type="EMBL" id="WOG90005.1"/>
    </source>
</evidence>
<dbReference type="SUPFAM" id="SSF53098">
    <property type="entry name" value="Ribonuclease H-like"/>
    <property type="match status" value="1"/>
</dbReference>
<dbReference type="GO" id="GO:0046983">
    <property type="term" value="F:protein dimerization activity"/>
    <property type="evidence" value="ECO:0007669"/>
    <property type="project" value="InterPro"/>
</dbReference>
<keyword evidence="3" id="KW-1185">Reference proteome</keyword>
<dbReference type="PANTHER" id="PTHR23272">
    <property type="entry name" value="BED FINGER-RELATED"/>
    <property type="match status" value="1"/>
</dbReference>
<name>A0AAF0WHH8_DAUCS</name>
<dbReference type="Pfam" id="PF05699">
    <property type="entry name" value="Dimer_Tnp_hAT"/>
    <property type="match status" value="1"/>
</dbReference>
<evidence type="ECO:0000259" key="1">
    <source>
        <dbReference type="Pfam" id="PF05699"/>
    </source>
</evidence>
<accession>A0AAF0WHH8</accession>
<evidence type="ECO:0000313" key="3">
    <source>
        <dbReference type="Proteomes" id="UP000077755"/>
    </source>
</evidence>
<proteinExistence type="predicted"/>
<dbReference type="Proteomes" id="UP000077755">
    <property type="component" value="Chromosome 2"/>
</dbReference>
<organism evidence="2 3">
    <name type="scientific">Daucus carota subsp. sativus</name>
    <name type="common">Carrot</name>
    <dbReference type="NCBI Taxonomy" id="79200"/>
    <lineage>
        <taxon>Eukaryota</taxon>
        <taxon>Viridiplantae</taxon>
        <taxon>Streptophyta</taxon>
        <taxon>Embryophyta</taxon>
        <taxon>Tracheophyta</taxon>
        <taxon>Spermatophyta</taxon>
        <taxon>Magnoliopsida</taxon>
        <taxon>eudicotyledons</taxon>
        <taxon>Gunneridae</taxon>
        <taxon>Pentapetalae</taxon>
        <taxon>asterids</taxon>
        <taxon>campanulids</taxon>
        <taxon>Apiales</taxon>
        <taxon>Apiaceae</taxon>
        <taxon>Apioideae</taxon>
        <taxon>Scandiceae</taxon>
        <taxon>Daucinae</taxon>
        <taxon>Daucus</taxon>
        <taxon>Daucus sect. Daucus</taxon>
    </lineage>
</organism>
<dbReference type="InterPro" id="IPR008906">
    <property type="entry name" value="HATC_C_dom"/>
</dbReference>
<reference evidence="2" key="1">
    <citation type="journal article" date="2016" name="Nat. Genet.">
        <title>A high-quality carrot genome assembly provides new insights into carotenoid accumulation and asterid genome evolution.</title>
        <authorList>
            <person name="Iorizzo M."/>
            <person name="Ellison S."/>
            <person name="Senalik D."/>
            <person name="Zeng P."/>
            <person name="Satapoomin P."/>
            <person name="Huang J."/>
            <person name="Bowman M."/>
            <person name="Iovene M."/>
            <person name="Sanseverino W."/>
            <person name="Cavagnaro P."/>
            <person name="Yildiz M."/>
            <person name="Macko-Podgorni A."/>
            <person name="Moranska E."/>
            <person name="Grzebelus E."/>
            <person name="Grzebelus D."/>
            <person name="Ashrafi H."/>
            <person name="Zheng Z."/>
            <person name="Cheng S."/>
            <person name="Spooner D."/>
            <person name="Van Deynze A."/>
            <person name="Simon P."/>
        </authorList>
    </citation>
    <scope>NUCLEOTIDE SEQUENCE</scope>
    <source>
        <tissue evidence="2">Leaf</tissue>
    </source>
</reference>
<dbReference type="PANTHER" id="PTHR23272:SF166">
    <property type="entry name" value="ZINC FINGER BED DOMAIN-CONTAINING PROTEIN RICESLEEPER 2-LIKE ISOFORM X1"/>
    <property type="match status" value="1"/>
</dbReference>
<gene>
    <name evidence="2" type="ORF">DCAR_0209246</name>
</gene>
<protein>
    <recommendedName>
        <fullName evidence="1">HAT C-terminal dimerisation domain-containing protein</fullName>
    </recommendedName>
</protein>
<dbReference type="EMBL" id="CP093344">
    <property type="protein sequence ID" value="WOG90005.1"/>
    <property type="molecule type" value="Genomic_DNA"/>
</dbReference>
<dbReference type="AlphaFoldDB" id="A0AAF0WHH8"/>
<reference evidence="2" key="2">
    <citation type="submission" date="2022-03" db="EMBL/GenBank/DDBJ databases">
        <title>Draft title - Genomic analysis of global carrot germplasm unveils the trajectory of domestication and the origin of high carotenoid orange carrot.</title>
        <authorList>
            <person name="Iorizzo M."/>
            <person name="Ellison S."/>
            <person name="Senalik D."/>
            <person name="Macko-Podgorni A."/>
            <person name="Grzebelus D."/>
            <person name="Bostan H."/>
            <person name="Rolling W."/>
            <person name="Curaba J."/>
            <person name="Simon P."/>
        </authorList>
    </citation>
    <scope>NUCLEOTIDE SEQUENCE</scope>
    <source>
        <tissue evidence="2">Leaf</tissue>
    </source>
</reference>
<sequence>MACDILSILITTVASESVFSAGGRVLNKYRTSFLPENADTLIYARDLLYHSLFRSFLLNLSFCLSLCPGV</sequence>
<feature type="domain" description="HAT C-terminal dimerisation" evidence="1">
    <location>
        <begin position="1"/>
        <end position="46"/>
    </location>
</feature>
<dbReference type="InterPro" id="IPR012337">
    <property type="entry name" value="RNaseH-like_sf"/>
</dbReference>